<feature type="transmembrane region" description="Helical" evidence="12">
    <location>
        <begin position="615"/>
        <end position="635"/>
    </location>
</feature>
<feature type="transmembrane region" description="Helical" evidence="12">
    <location>
        <begin position="81"/>
        <end position="101"/>
    </location>
</feature>
<evidence type="ECO:0000256" key="10">
    <source>
        <dbReference type="RuleBase" id="RU000688"/>
    </source>
</evidence>
<proteinExistence type="inferred from homology"/>
<evidence type="ECO:0000259" key="13">
    <source>
        <dbReference type="PROSITE" id="PS50262"/>
    </source>
</evidence>
<comment type="similarity">
    <text evidence="2 10">Belongs to the G-protein coupled receptor 1 family.</text>
</comment>
<name>A0ABM3GIU1_NEOLC</name>
<evidence type="ECO:0000313" key="14">
    <source>
        <dbReference type="Proteomes" id="UP000829291"/>
    </source>
</evidence>
<feature type="region of interest" description="Disordered" evidence="11">
    <location>
        <begin position="532"/>
        <end position="552"/>
    </location>
</feature>
<dbReference type="PROSITE" id="PS00237">
    <property type="entry name" value="G_PROTEIN_RECEP_F1_1"/>
    <property type="match status" value="1"/>
</dbReference>
<evidence type="ECO:0000313" key="15">
    <source>
        <dbReference type="RefSeq" id="XP_046600196.1"/>
    </source>
</evidence>
<keyword evidence="7 12" id="KW-0472">Membrane</keyword>
<keyword evidence="6 10" id="KW-0297">G-protein coupled receptor</keyword>
<feature type="transmembrane region" description="Helical" evidence="12">
    <location>
        <begin position="121"/>
        <end position="139"/>
    </location>
</feature>
<evidence type="ECO:0000256" key="5">
    <source>
        <dbReference type="ARBA" id="ARBA00022989"/>
    </source>
</evidence>
<evidence type="ECO:0000256" key="8">
    <source>
        <dbReference type="ARBA" id="ARBA00023170"/>
    </source>
</evidence>
<protein>
    <submittedName>
        <fullName evidence="15">G-protein coupled receptor moody isoform X1</fullName>
    </submittedName>
</protein>
<keyword evidence="4 10" id="KW-0812">Transmembrane</keyword>
<dbReference type="RefSeq" id="XP_046600196.1">
    <property type="nucleotide sequence ID" value="XM_046744240.1"/>
</dbReference>
<comment type="subcellular location">
    <subcellularLocation>
        <location evidence="1">Cell membrane</location>
        <topology evidence="1">Multi-pass membrane protein</topology>
    </subcellularLocation>
</comment>
<feature type="transmembrane region" description="Helical" evidence="12">
    <location>
        <begin position="159"/>
        <end position="180"/>
    </location>
</feature>
<keyword evidence="5 12" id="KW-1133">Transmembrane helix</keyword>
<feature type="domain" description="G-protein coupled receptors family 1 profile" evidence="13">
    <location>
        <begin position="60"/>
        <end position="632"/>
    </location>
</feature>
<feature type="compositionally biased region" description="Basic and acidic residues" evidence="11">
    <location>
        <begin position="417"/>
        <end position="428"/>
    </location>
</feature>
<dbReference type="CDD" id="cd15210">
    <property type="entry name" value="7tmA_GPR84-like"/>
    <property type="match status" value="1"/>
</dbReference>
<dbReference type="PANTHER" id="PTHR24228">
    <property type="entry name" value="B2 BRADYKININ RECEPTOR/ANGIOTENSIN II RECEPTOR"/>
    <property type="match status" value="1"/>
</dbReference>
<evidence type="ECO:0000256" key="2">
    <source>
        <dbReference type="ARBA" id="ARBA00010663"/>
    </source>
</evidence>
<keyword evidence="3" id="KW-1003">Cell membrane</keyword>
<dbReference type="SUPFAM" id="SSF81321">
    <property type="entry name" value="Family A G protein-coupled receptor-like"/>
    <property type="match status" value="1"/>
</dbReference>
<gene>
    <name evidence="15" type="primary">LOC107226993</name>
</gene>
<feature type="region of interest" description="Disordered" evidence="11">
    <location>
        <begin position="653"/>
        <end position="673"/>
    </location>
</feature>
<evidence type="ECO:0000256" key="6">
    <source>
        <dbReference type="ARBA" id="ARBA00023040"/>
    </source>
</evidence>
<feature type="compositionally biased region" description="Basic and acidic residues" evidence="11">
    <location>
        <begin position="381"/>
        <end position="390"/>
    </location>
</feature>
<feature type="region of interest" description="Disordered" evidence="11">
    <location>
        <begin position="325"/>
        <end position="348"/>
    </location>
</feature>
<dbReference type="Proteomes" id="UP000829291">
    <property type="component" value="Chromosome 6"/>
</dbReference>
<keyword evidence="8 10" id="KW-0675">Receptor</keyword>
<dbReference type="InterPro" id="IPR017452">
    <property type="entry name" value="GPCR_Rhodpsn_7TM"/>
</dbReference>
<feature type="transmembrane region" description="Helical" evidence="12">
    <location>
        <begin position="580"/>
        <end position="600"/>
    </location>
</feature>
<accession>A0ABM3GIU1</accession>
<feature type="transmembrane region" description="Helical" evidence="12">
    <location>
        <begin position="209"/>
        <end position="233"/>
    </location>
</feature>
<feature type="transmembrane region" description="Helical" evidence="12">
    <location>
        <begin position="42"/>
        <end position="69"/>
    </location>
</feature>
<dbReference type="Gene3D" id="1.20.1070.10">
    <property type="entry name" value="Rhodopsin 7-helix transmembrane proteins"/>
    <property type="match status" value="2"/>
</dbReference>
<reference evidence="15" key="1">
    <citation type="submission" date="2025-08" db="UniProtKB">
        <authorList>
            <consortium name="RefSeq"/>
        </authorList>
    </citation>
    <scope>IDENTIFICATION</scope>
    <source>
        <tissue evidence="15">Thorax and Abdomen</tissue>
    </source>
</reference>
<feature type="region of interest" description="Disordered" evidence="11">
    <location>
        <begin position="360"/>
        <end position="461"/>
    </location>
</feature>
<sequence length="673" mass="75831">MIMLEYWMASNVSWANNSDYQLEDVLEDPGLAELFADYPRSLLYFAAGCCVLFMLIGIPGNLITVAALFRTKKLRNATAVFIMNLSVSDLMFCCFNLPLATSTFWHSAWLHGQLLCRLFPLLRYSLVAVSIFTVLAITINRYVMIGHPRLYPRLYKPKYLVLMLVAIWICGFGALVATWFGQWGRFGLDPAIGSCSILPDVHGRSPKEFLFILAFLTPCLAIIVCYARIFYIVRKTALRSRRNKLGKDQAKSNLEVKYTKGQNLEDSAIGSSCVATMTTENGSSPTRQDKLSFIGAASPRLSSSYQNFRQSSKFEYVAQCSPGLDGRYRRSSASSEQGSRKENGAKFVVNLRNSSVNLSGMRSEYKNDSGKSQSVSFGLAEDAKNRDRENGGTPGNPLTDTKKNTTGVFSVSNNNLTDRDKESKSSLEERDDEIPFMDSNVQGRNGEPETPTGKNPKPRLFDTRPQIRFEEVYVEAHGDNQNIINAESVGDDQRSRRFEVNSLQVPRRFQGIQNSSESLLTSQMSRYDEISEDFVSSRSDSPSEKRSGKKSNVIRRESRFRSVRTRQFETGKLTTKDKKLLKMIMVIFVSFLICYLPITITKTFKDMVDWRGLNIAGYILIYLTTCINPIIYVVMSSEYRSAYKNVLLCRSDSVSGKPNSAPVLHEKKKSTLK</sequence>
<evidence type="ECO:0000256" key="11">
    <source>
        <dbReference type="SAM" id="MobiDB-lite"/>
    </source>
</evidence>
<dbReference type="PRINTS" id="PR00237">
    <property type="entry name" value="GPCRRHODOPSN"/>
</dbReference>
<evidence type="ECO:0000256" key="12">
    <source>
        <dbReference type="SAM" id="Phobius"/>
    </source>
</evidence>
<dbReference type="PROSITE" id="PS50262">
    <property type="entry name" value="G_PROTEIN_RECEP_F1_2"/>
    <property type="match status" value="1"/>
</dbReference>
<keyword evidence="9 10" id="KW-0807">Transducer</keyword>
<evidence type="ECO:0000256" key="3">
    <source>
        <dbReference type="ARBA" id="ARBA00022475"/>
    </source>
</evidence>
<evidence type="ECO:0000256" key="7">
    <source>
        <dbReference type="ARBA" id="ARBA00023136"/>
    </source>
</evidence>
<dbReference type="GeneID" id="107226993"/>
<dbReference type="PANTHER" id="PTHR24228:SF74">
    <property type="entry name" value="G-PROTEIN COUPLED RECEPTORS FAMILY 1 PROFILE DOMAIN-CONTAINING PROTEIN"/>
    <property type="match status" value="1"/>
</dbReference>
<evidence type="ECO:0000256" key="9">
    <source>
        <dbReference type="ARBA" id="ARBA00023224"/>
    </source>
</evidence>
<dbReference type="Pfam" id="PF00001">
    <property type="entry name" value="7tm_1"/>
    <property type="match status" value="1"/>
</dbReference>
<evidence type="ECO:0000256" key="4">
    <source>
        <dbReference type="ARBA" id="ARBA00022692"/>
    </source>
</evidence>
<keyword evidence="14" id="KW-1185">Reference proteome</keyword>
<dbReference type="SMART" id="SM01381">
    <property type="entry name" value="7TM_GPCR_Srsx"/>
    <property type="match status" value="1"/>
</dbReference>
<organism evidence="14 15">
    <name type="scientific">Neodiprion lecontei</name>
    <name type="common">Redheaded pine sawfly</name>
    <dbReference type="NCBI Taxonomy" id="441921"/>
    <lineage>
        <taxon>Eukaryota</taxon>
        <taxon>Metazoa</taxon>
        <taxon>Ecdysozoa</taxon>
        <taxon>Arthropoda</taxon>
        <taxon>Hexapoda</taxon>
        <taxon>Insecta</taxon>
        <taxon>Pterygota</taxon>
        <taxon>Neoptera</taxon>
        <taxon>Endopterygota</taxon>
        <taxon>Hymenoptera</taxon>
        <taxon>Tenthredinoidea</taxon>
        <taxon>Diprionidae</taxon>
        <taxon>Diprioninae</taxon>
        <taxon>Neodiprion</taxon>
    </lineage>
</organism>
<evidence type="ECO:0000256" key="1">
    <source>
        <dbReference type="ARBA" id="ARBA00004651"/>
    </source>
</evidence>
<feature type="compositionally biased region" description="Polar residues" evidence="11">
    <location>
        <begin position="396"/>
        <end position="416"/>
    </location>
</feature>
<dbReference type="InterPro" id="IPR000276">
    <property type="entry name" value="GPCR_Rhodpsn"/>
</dbReference>